<keyword evidence="7" id="KW-1003">Cell membrane</keyword>
<feature type="transmembrane region" description="Helical" evidence="13">
    <location>
        <begin position="414"/>
        <end position="436"/>
    </location>
</feature>
<feature type="transmembrane region" description="Helical" evidence="13">
    <location>
        <begin position="163"/>
        <end position="187"/>
    </location>
</feature>
<feature type="transmembrane region" description="Helical" evidence="13">
    <location>
        <begin position="96"/>
        <end position="113"/>
    </location>
</feature>
<evidence type="ECO:0000256" key="11">
    <source>
        <dbReference type="ARBA" id="ARBA00023136"/>
    </source>
</evidence>
<dbReference type="NCBIfam" id="TIGR00797">
    <property type="entry name" value="matE"/>
    <property type="match status" value="1"/>
</dbReference>
<evidence type="ECO:0000256" key="10">
    <source>
        <dbReference type="ARBA" id="ARBA00023065"/>
    </source>
</evidence>
<dbReference type="EMBL" id="JAEDXU010000003">
    <property type="protein sequence ID" value="MBP1046176.1"/>
    <property type="molecule type" value="Genomic_DNA"/>
</dbReference>
<organism evidence="14 15">
    <name type="scientific">Enterococcus larvae</name>
    <dbReference type="NCBI Taxonomy" id="2794352"/>
    <lineage>
        <taxon>Bacteria</taxon>
        <taxon>Bacillati</taxon>
        <taxon>Bacillota</taxon>
        <taxon>Bacilli</taxon>
        <taxon>Lactobacillales</taxon>
        <taxon>Enterococcaceae</taxon>
        <taxon>Enterococcus</taxon>
    </lineage>
</organism>
<evidence type="ECO:0000256" key="6">
    <source>
        <dbReference type="ARBA" id="ARBA00022449"/>
    </source>
</evidence>
<keyword evidence="10" id="KW-0406">Ion transport</keyword>
<keyword evidence="15" id="KW-1185">Reference proteome</keyword>
<accession>A0ABS4CHY9</accession>
<comment type="function">
    <text evidence="1">Multidrug efflux pump.</text>
</comment>
<comment type="subcellular location">
    <subcellularLocation>
        <location evidence="2">Cell membrane</location>
        <topology evidence="2">Multi-pass membrane protein</topology>
    </subcellularLocation>
</comment>
<protein>
    <recommendedName>
        <fullName evidence="4">Probable multidrug resistance protein NorM</fullName>
    </recommendedName>
    <alternativeName>
        <fullName evidence="12">Multidrug-efflux transporter</fullName>
    </alternativeName>
</protein>
<dbReference type="InterPro" id="IPR048279">
    <property type="entry name" value="MdtK-like"/>
</dbReference>
<dbReference type="Proteomes" id="UP000673375">
    <property type="component" value="Unassembled WGS sequence"/>
</dbReference>
<keyword evidence="11 13" id="KW-0472">Membrane</keyword>
<feature type="transmembrane region" description="Helical" evidence="13">
    <location>
        <begin position="55"/>
        <end position="76"/>
    </location>
</feature>
<feature type="transmembrane region" description="Helical" evidence="13">
    <location>
        <begin position="12"/>
        <end position="35"/>
    </location>
</feature>
<keyword evidence="8 13" id="KW-0812">Transmembrane</keyword>
<feature type="transmembrane region" description="Helical" evidence="13">
    <location>
        <begin position="285"/>
        <end position="305"/>
    </location>
</feature>
<evidence type="ECO:0000256" key="3">
    <source>
        <dbReference type="ARBA" id="ARBA00010199"/>
    </source>
</evidence>
<dbReference type="PANTHER" id="PTHR43298">
    <property type="entry name" value="MULTIDRUG RESISTANCE PROTEIN NORM-RELATED"/>
    <property type="match status" value="1"/>
</dbReference>
<dbReference type="PIRSF" id="PIRSF006603">
    <property type="entry name" value="DinF"/>
    <property type="match status" value="1"/>
</dbReference>
<reference evidence="14 15" key="1">
    <citation type="submission" date="2020-12" db="EMBL/GenBank/DDBJ databases">
        <title>Vagococcus allomyrinae sp. nov. and Enterococcus lavae sp. nov., isolated from the larvae of Allomyrina dichotoma.</title>
        <authorList>
            <person name="Lee S.D."/>
        </authorList>
    </citation>
    <scope>NUCLEOTIDE SEQUENCE [LARGE SCALE GENOMIC DNA]</scope>
    <source>
        <strain evidence="14 15">BWM-S5</strain>
    </source>
</reference>
<evidence type="ECO:0000256" key="2">
    <source>
        <dbReference type="ARBA" id="ARBA00004651"/>
    </source>
</evidence>
<keyword evidence="5" id="KW-0813">Transport</keyword>
<keyword evidence="9 13" id="KW-1133">Transmembrane helix</keyword>
<dbReference type="Pfam" id="PF01554">
    <property type="entry name" value="MatE"/>
    <property type="match status" value="2"/>
</dbReference>
<comment type="caution">
    <text evidence="14">The sequence shown here is derived from an EMBL/GenBank/DDBJ whole genome shotgun (WGS) entry which is preliminary data.</text>
</comment>
<feature type="transmembrane region" description="Helical" evidence="13">
    <location>
        <begin position="240"/>
        <end position="265"/>
    </location>
</feature>
<evidence type="ECO:0000256" key="9">
    <source>
        <dbReference type="ARBA" id="ARBA00022989"/>
    </source>
</evidence>
<feature type="transmembrane region" description="Helical" evidence="13">
    <location>
        <begin position="199"/>
        <end position="219"/>
    </location>
</feature>
<sequence length="457" mass="50444">MEKNKLTEGKLLPLIISMSLPPIFSMVVQSLYNIVDSIFVAKISSEALTALSVAFPVQNLILALSVGFGTGVNAYIARKMGNKDLERAEQAAAQGLVLSFVHYIVVVGIGLFLSEPFMRLFTDNTEVVKLSSSYTVIIILFSFGQSIQIMIEKILQACGNMIAPMFFQLIGAVTNIILDPILIFGWFGFPAMGIEGAAIATVIGQILAMLAAMGTLIFRKQQLRISFRKVDWDWKMIKEIYMISIPSFLILSIGSIMVSGINLILKGVSEIGVAAFGIYYKLQSFIYMPISGLVQGTLPILSYSYGAKNRVRLLATLRLSLILSTIFGVLGSVLFWLIPTEIMGLFTSDAQLLSMGNWMLRIIGSSFVFGSFCYIFASYFQATGSNFFSLSVTLLRQLFLILPVAWLLSHLMGINGVWLAFLVSEFLTAALTVHLFRKDVVGKTIYINSMKNPLHEK</sequence>
<dbReference type="InterPro" id="IPR050222">
    <property type="entry name" value="MATE_MdtK"/>
</dbReference>
<feature type="transmembrane region" description="Helical" evidence="13">
    <location>
        <begin position="387"/>
        <end position="408"/>
    </location>
</feature>
<feature type="transmembrane region" description="Helical" evidence="13">
    <location>
        <begin position="358"/>
        <end position="380"/>
    </location>
</feature>
<proteinExistence type="inferred from homology"/>
<gene>
    <name evidence="14" type="ORF">I6N96_07760</name>
</gene>
<evidence type="ECO:0000256" key="7">
    <source>
        <dbReference type="ARBA" id="ARBA00022475"/>
    </source>
</evidence>
<comment type="similarity">
    <text evidence="3">Belongs to the multi antimicrobial extrusion (MATE) (TC 2.A.66.1) family.</text>
</comment>
<evidence type="ECO:0000313" key="14">
    <source>
        <dbReference type="EMBL" id="MBP1046176.1"/>
    </source>
</evidence>
<evidence type="ECO:0000256" key="5">
    <source>
        <dbReference type="ARBA" id="ARBA00022448"/>
    </source>
</evidence>
<keyword evidence="6" id="KW-0050">Antiport</keyword>
<evidence type="ECO:0000256" key="13">
    <source>
        <dbReference type="SAM" id="Phobius"/>
    </source>
</evidence>
<evidence type="ECO:0000256" key="8">
    <source>
        <dbReference type="ARBA" id="ARBA00022692"/>
    </source>
</evidence>
<dbReference type="PANTHER" id="PTHR43298:SF2">
    <property type="entry name" value="FMN_FAD EXPORTER YEEO-RELATED"/>
    <property type="match status" value="1"/>
</dbReference>
<evidence type="ECO:0000256" key="4">
    <source>
        <dbReference type="ARBA" id="ARBA00020268"/>
    </source>
</evidence>
<name>A0ABS4CHY9_9ENTE</name>
<evidence type="ECO:0000256" key="12">
    <source>
        <dbReference type="ARBA" id="ARBA00031636"/>
    </source>
</evidence>
<feature type="transmembrane region" description="Helical" evidence="13">
    <location>
        <begin position="133"/>
        <end position="151"/>
    </location>
</feature>
<feature type="transmembrane region" description="Helical" evidence="13">
    <location>
        <begin position="317"/>
        <end position="338"/>
    </location>
</feature>
<evidence type="ECO:0000313" key="15">
    <source>
        <dbReference type="Proteomes" id="UP000673375"/>
    </source>
</evidence>
<dbReference type="RefSeq" id="WP_209556996.1">
    <property type="nucleotide sequence ID" value="NZ_JAEDXU010000003.1"/>
</dbReference>
<evidence type="ECO:0000256" key="1">
    <source>
        <dbReference type="ARBA" id="ARBA00003408"/>
    </source>
</evidence>
<dbReference type="InterPro" id="IPR002528">
    <property type="entry name" value="MATE_fam"/>
</dbReference>